<accession>A0A2G3E9T2</accession>
<keyword evidence="2" id="KW-1185">Reference proteome</keyword>
<dbReference type="PROSITE" id="PS51257">
    <property type="entry name" value="PROKAR_LIPOPROTEIN"/>
    <property type="match status" value="1"/>
</dbReference>
<evidence type="ECO:0000313" key="1">
    <source>
        <dbReference type="EMBL" id="PHU40062.1"/>
    </source>
</evidence>
<dbReference type="Proteomes" id="UP000224317">
    <property type="component" value="Unassembled WGS sequence"/>
</dbReference>
<organism evidence="1 2">
    <name type="scientific">Pseudobutyrivibrio ruminis</name>
    <dbReference type="NCBI Taxonomy" id="46206"/>
    <lineage>
        <taxon>Bacteria</taxon>
        <taxon>Bacillati</taxon>
        <taxon>Bacillota</taxon>
        <taxon>Clostridia</taxon>
        <taxon>Lachnospirales</taxon>
        <taxon>Lachnospiraceae</taxon>
        <taxon>Pseudobutyrivibrio</taxon>
    </lineage>
</organism>
<comment type="caution">
    <text evidence="1">The sequence shown here is derived from an EMBL/GenBank/DDBJ whole genome shotgun (WGS) entry which is preliminary data.</text>
</comment>
<reference evidence="1" key="1">
    <citation type="submission" date="2017-10" db="EMBL/GenBank/DDBJ databases">
        <title>Resolving the taxonomy of Roseburia spp., Eubacterium rectale and Agathobacter spp. through phylogenomic analysis.</title>
        <authorList>
            <person name="Sheridan P.O."/>
            <person name="Walker A.W."/>
            <person name="Duncan S.H."/>
            <person name="Scott K.P."/>
            <person name="Toole P.W.O."/>
            <person name="Luis P."/>
            <person name="Flint H.J."/>
        </authorList>
    </citation>
    <scope>NUCLEOTIDE SEQUENCE [LARGE SCALE GENOMIC DNA]</scope>
    <source>
        <strain evidence="1">JK10</strain>
    </source>
</reference>
<protein>
    <submittedName>
        <fullName evidence="1">Uncharacterized protein</fullName>
    </submittedName>
</protein>
<sequence>MKRKVAFFLILTLALTGCGKKPVVEEEEDDEDVPVVVKEADWNAVLDGKEEFIGLDEKAYNITTLPDSDKYYFTLADVDGDEEVELCVKTLNTLYVINYKDRDYKVIYEGSVYEDPVDAPEKHGLYKYIKGSAPESEQFKFTEIDDEGNIVSEAFASRYDANDNGIFDEADMYYVDADDSTPVDEPTWKSKAGGIYNYVENYAPFTHPVKWLENNGIRDVAWNNSYEPSGEGYSDNTVITFTFDNGSSQDIDTGHAFGVQKLDLADIDNDGADEFIIYGALGSESYNVAAFIYKLVDGSITQIDYKSSIDGIRDSAVYTANYDSVYYYGNVYNALAVTSPSEPTVYNFYDNYGSTIYFADGQWREFLGHYVPVIKEYTCDECGEVMCRSYEEVFVLNEGYSEYTEQINQLILEDLTIDGLPYIYNDYSAPCGSHSTEYTEYYCMISDYSLVDSTRYLKIDVSYMTQLASAPAPWRDQESFYYDLQTGERITEEDIHNV</sequence>
<proteinExistence type="predicted"/>
<evidence type="ECO:0000313" key="2">
    <source>
        <dbReference type="Proteomes" id="UP000224317"/>
    </source>
</evidence>
<name>A0A2G3E9T2_9FIRM</name>
<dbReference type="EMBL" id="PDYH01000033">
    <property type="protein sequence ID" value="PHU40062.1"/>
    <property type="molecule type" value="Genomic_DNA"/>
</dbReference>
<dbReference type="RefSeq" id="WP_099413476.1">
    <property type="nucleotide sequence ID" value="NZ_PDYH01000033.1"/>
</dbReference>
<dbReference type="AlphaFoldDB" id="A0A2G3E9T2"/>
<gene>
    <name evidence="1" type="ORF">CSX00_09170</name>
</gene>